<gene>
    <name evidence="1" type="ORF">METZ01_LOCUS238966</name>
</gene>
<dbReference type="EMBL" id="UINC01061004">
    <property type="protein sequence ID" value="SVB86112.1"/>
    <property type="molecule type" value="Genomic_DNA"/>
</dbReference>
<evidence type="ECO:0000313" key="1">
    <source>
        <dbReference type="EMBL" id="SVB86112.1"/>
    </source>
</evidence>
<reference evidence="1" key="1">
    <citation type="submission" date="2018-05" db="EMBL/GenBank/DDBJ databases">
        <authorList>
            <person name="Lanie J.A."/>
            <person name="Ng W.-L."/>
            <person name="Kazmierczak K.M."/>
            <person name="Andrzejewski T.M."/>
            <person name="Davidsen T.M."/>
            <person name="Wayne K.J."/>
            <person name="Tettelin H."/>
            <person name="Glass J.I."/>
            <person name="Rusch D."/>
            <person name="Podicherti R."/>
            <person name="Tsui H.-C.T."/>
            <person name="Winkler M.E."/>
        </authorList>
    </citation>
    <scope>NUCLEOTIDE SEQUENCE</scope>
</reference>
<proteinExistence type="predicted"/>
<dbReference type="AlphaFoldDB" id="A0A382HG06"/>
<name>A0A382HG06_9ZZZZ</name>
<organism evidence="1">
    <name type="scientific">marine metagenome</name>
    <dbReference type="NCBI Taxonomy" id="408172"/>
    <lineage>
        <taxon>unclassified sequences</taxon>
        <taxon>metagenomes</taxon>
        <taxon>ecological metagenomes</taxon>
    </lineage>
</organism>
<sequence length="38" mass="4430">MFVLMKEGYYRDIKGLSNKDKTSIGLFYKNEGKILETV</sequence>
<accession>A0A382HG06</accession>
<protein>
    <submittedName>
        <fullName evidence="1">Uncharacterized protein</fullName>
    </submittedName>
</protein>